<proteinExistence type="predicted"/>
<accession>A0ACD4NTX4</accession>
<name>A0ACD4NTX4_9HYPH</name>
<sequence length="133" mass="14350">MLLIHCPYCEEARPELEFRHAGEAHVSRPAATETLDDEAVAESLYIRTNNRGLVLERWRHIHGCGRFFNAARHSVTDKFYAFYKAGEAAPEIDETADWSPALFGAGANPGVAPKLGATGAPDGPAAGEGESAR</sequence>
<protein>
    <submittedName>
        <fullName evidence="1">Sarcosine oxidase subunit delta</fullName>
    </submittedName>
</protein>
<gene>
    <name evidence="1" type="ORF">OXU80_08760</name>
</gene>
<keyword evidence="2" id="KW-1185">Reference proteome</keyword>
<evidence type="ECO:0000313" key="1">
    <source>
        <dbReference type="EMBL" id="WAJ30278.1"/>
    </source>
</evidence>
<dbReference type="Proteomes" id="UP001163223">
    <property type="component" value="Chromosome"/>
</dbReference>
<reference evidence="1" key="1">
    <citation type="submission" date="2022-11" db="EMBL/GenBank/DDBJ databases">
        <title>beta-Carotene-producing bacterium, Jeongeuplla avenae sp. nov., alleviates the salt stress of Arabidopsis seedlings.</title>
        <authorList>
            <person name="Jiang L."/>
            <person name="Lee J."/>
        </authorList>
    </citation>
    <scope>NUCLEOTIDE SEQUENCE</scope>
    <source>
        <strain evidence="1">DY_R2A_6</strain>
    </source>
</reference>
<dbReference type="EMBL" id="CP113520">
    <property type="protein sequence ID" value="WAJ30278.1"/>
    <property type="molecule type" value="Genomic_DNA"/>
</dbReference>
<organism evidence="1 2">
    <name type="scientific">Antarcticirhabdus aurantiaca</name>
    <dbReference type="NCBI Taxonomy" id="2606717"/>
    <lineage>
        <taxon>Bacteria</taxon>
        <taxon>Pseudomonadati</taxon>
        <taxon>Pseudomonadota</taxon>
        <taxon>Alphaproteobacteria</taxon>
        <taxon>Hyphomicrobiales</taxon>
        <taxon>Aurantimonadaceae</taxon>
        <taxon>Antarcticirhabdus</taxon>
    </lineage>
</organism>
<evidence type="ECO:0000313" key="2">
    <source>
        <dbReference type="Proteomes" id="UP001163223"/>
    </source>
</evidence>